<dbReference type="Gene3D" id="1.10.1740.10">
    <property type="match status" value="1"/>
</dbReference>
<dbReference type="AlphaFoldDB" id="A0A7V6CMU7"/>
<evidence type="ECO:0000256" key="1">
    <source>
        <dbReference type="ARBA" id="ARBA00010641"/>
    </source>
</evidence>
<dbReference type="InterPro" id="IPR039425">
    <property type="entry name" value="RNA_pol_sigma-70-like"/>
</dbReference>
<accession>A0A7V6CMU7</accession>
<gene>
    <name evidence="7" type="ORF">ENV79_01800</name>
</gene>
<protein>
    <submittedName>
        <fullName evidence="7">Sigma-70 family RNA polymerase sigma factor</fullName>
    </submittedName>
</protein>
<keyword evidence="3" id="KW-0731">Sigma factor</keyword>
<evidence type="ECO:0000256" key="4">
    <source>
        <dbReference type="ARBA" id="ARBA00023163"/>
    </source>
</evidence>
<feature type="domain" description="RNA polymerase sigma-70 region 2" evidence="5">
    <location>
        <begin position="11"/>
        <end position="75"/>
    </location>
</feature>
<organism evidence="7">
    <name type="scientific">candidate division WOR-3 bacterium</name>
    <dbReference type="NCBI Taxonomy" id="2052148"/>
    <lineage>
        <taxon>Bacteria</taxon>
        <taxon>Bacteria division WOR-3</taxon>
    </lineage>
</organism>
<proteinExistence type="inferred from homology"/>
<keyword evidence="2" id="KW-0805">Transcription regulation</keyword>
<dbReference type="PANTHER" id="PTHR43133">
    <property type="entry name" value="RNA POLYMERASE ECF-TYPE SIGMA FACTO"/>
    <property type="match status" value="1"/>
</dbReference>
<comment type="similarity">
    <text evidence="1">Belongs to the sigma-70 factor family. ECF subfamily.</text>
</comment>
<dbReference type="EMBL" id="DTHS01000014">
    <property type="protein sequence ID" value="HHR48363.1"/>
    <property type="molecule type" value="Genomic_DNA"/>
</dbReference>
<dbReference type="GO" id="GO:0003677">
    <property type="term" value="F:DNA binding"/>
    <property type="evidence" value="ECO:0007669"/>
    <property type="project" value="InterPro"/>
</dbReference>
<dbReference type="NCBIfam" id="TIGR02937">
    <property type="entry name" value="sigma70-ECF"/>
    <property type="match status" value="1"/>
</dbReference>
<reference evidence="7" key="1">
    <citation type="journal article" date="2020" name="mSystems">
        <title>Genome- and Community-Level Interaction Insights into Carbon Utilization and Element Cycling Functions of Hydrothermarchaeota in Hydrothermal Sediment.</title>
        <authorList>
            <person name="Zhou Z."/>
            <person name="Liu Y."/>
            <person name="Xu W."/>
            <person name="Pan J."/>
            <person name="Luo Z.H."/>
            <person name="Li M."/>
        </authorList>
    </citation>
    <scope>NUCLEOTIDE SEQUENCE [LARGE SCALE GENOMIC DNA]</scope>
    <source>
        <strain evidence="7">SpSt-791</strain>
    </source>
</reference>
<dbReference type="InterPro" id="IPR013324">
    <property type="entry name" value="RNA_pol_sigma_r3/r4-like"/>
</dbReference>
<evidence type="ECO:0000256" key="3">
    <source>
        <dbReference type="ARBA" id="ARBA00023082"/>
    </source>
</evidence>
<evidence type="ECO:0000313" key="7">
    <source>
        <dbReference type="EMBL" id="HHR48363.1"/>
    </source>
</evidence>
<dbReference type="Pfam" id="PF04542">
    <property type="entry name" value="Sigma70_r2"/>
    <property type="match status" value="1"/>
</dbReference>
<sequence>MMVKKDFEEIFKKYSGFIFQYAYKFLKDKNLAEDVVSETFIKFFRFYSAIKDKAILKWLIVTAKNVMIDILRTKEKSLSLEDFKIPDNKNNPEEIFFLKRDLEKLNEIVRKLPPSLYEIYQLYYEEDYPVKEIAQRKNLSVSAVNKKLFKIRRFIFKRLPKEIKIKYFKKGGEDG</sequence>
<evidence type="ECO:0000259" key="6">
    <source>
        <dbReference type="Pfam" id="PF08281"/>
    </source>
</evidence>
<keyword evidence="4" id="KW-0804">Transcription</keyword>
<evidence type="ECO:0000259" key="5">
    <source>
        <dbReference type="Pfam" id="PF04542"/>
    </source>
</evidence>
<dbReference type="SUPFAM" id="SSF88946">
    <property type="entry name" value="Sigma2 domain of RNA polymerase sigma factors"/>
    <property type="match status" value="1"/>
</dbReference>
<dbReference type="GO" id="GO:0016987">
    <property type="term" value="F:sigma factor activity"/>
    <property type="evidence" value="ECO:0007669"/>
    <property type="project" value="UniProtKB-KW"/>
</dbReference>
<dbReference type="InterPro" id="IPR013249">
    <property type="entry name" value="RNA_pol_sigma70_r4_t2"/>
</dbReference>
<dbReference type="GO" id="GO:0006352">
    <property type="term" value="P:DNA-templated transcription initiation"/>
    <property type="evidence" value="ECO:0007669"/>
    <property type="project" value="InterPro"/>
</dbReference>
<dbReference type="InterPro" id="IPR013325">
    <property type="entry name" value="RNA_pol_sigma_r2"/>
</dbReference>
<name>A0A7V6CMU7_UNCW3</name>
<dbReference type="SUPFAM" id="SSF88659">
    <property type="entry name" value="Sigma3 and sigma4 domains of RNA polymerase sigma factors"/>
    <property type="match status" value="1"/>
</dbReference>
<feature type="domain" description="RNA polymerase sigma factor 70 region 4 type 2" evidence="6">
    <location>
        <begin position="103"/>
        <end position="154"/>
    </location>
</feature>
<dbReference type="Pfam" id="PF08281">
    <property type="entry name" value="Sigma70_r4_2"/>
    <property type="match status" value="1"/>
</dbReference>
<evidence type="ECO:0000256" key="2">
    <source>
        <dbReference type="ARBA" id="ARBA00023015"/>
    </source>
</evidence>
<dbReference type="InterPro" id="IPR014284">
    <property type="entry name" value="RNA_pol_sigma-70_dom"/>
</dbReference>
<dbReference type="InterPro" id="IPR007627">
    <property type="entry name" value="RNA_pol_sigma70_r2"/>
</dbReference>
<dbReference type="InterPro" id="IPR036388">
    <property type="entry name" value="WH-like_DNA-bd_sf"/>
</dbReference>
<comment type="caution">
    <text evidence="7">The sequence shown here is derived from an EMBL/GenBank/DDBJ whole genome shotgun (WGS) entry which is preliminary data.</text>
</comment>
<dbReference type="PANTHER" id="PTHR43133:SF51">
    <property type="entry name" value="RNA POLYMERASE SIGMA FACTOR"/>
    <property type="match status" value="1"/>
</dbReference>
<dbReference type="Gene3D" id="1.10.10.10">
    <property type="entry name" value="Winged helix-like DNA-binding domain superfamily/Winged helix DNA-binding domain"/>
    <property type="match status" value="1"/>
</dbReference>